<name>A0ABY5SZM4_9SPHN</name>
<proteinExistence type="predicted"/>
<sequence length="53" mass="5627">MDLPRIDLDSLPGLDVAQGIFGSLSDLATATVDDRMIVLMVYVYDAMNPGLGA</sequence>
<evidence type="ECO:0000313" key="2">
    <source>
        <dbReference type="Proteomes" id="UP001065265"/>
    </source>
</evidence>
<reference evidence="1" key="1">
    <citation type="submission" date="2022-02" db="EMBL/GenBank/DDBJ databases">
        <title>Qipengyuania spongiae sp. nov., isolated from marine sponge.</title>
        <authorList>
            <person name="Li Z."/>
            <person name="Zhang M."/>
        </authorList>
    </citation>
    <scope>NUCLEOTIDE SEQUENCE</scope>
    <source>
        <strain evidence="1">PHS-Z21</strain>
    </source>
</reference>
<dbReference type="Proteomes" id="UP001065265">
    <property type="component" value="Chromosome"/>
</dbReference>
<keyword evidence="2" id="KW-1185">Reference proteome</keyword>
<organism evidence="1 2">
    <name type="scientific">Qipengyuania spongiae</name>
    <dbReference type="NCBI Taxonomy" id="2909673"/>
    <lineage>
        <taxon>Bacteria</taxon>
        <taxon>Pseudomonadati</taxon>
        <taxon>Pseudomonadota</taxon>
        <taxon>Alphaproteobacteria</taxon>
        <taxon>Sphingomonadales</taxon>
        <taxon>Erythrobacteraceae</taxon>
        <taxon>Qipengyuania</taxon>
    </lineage>
</organism>
<accession>A0ABY5SZM4</accession>
<gene>
    <name evidence="1" type="ORF">L1F33_09280</name>
</gene>
<evidence type="ECO:0000313" key="1">
    <source>
        <dbReference type="EMBL" id="UVI38451.1"/>
    </source>
</evidence>
<dbReference type="RefSeq" id="WP_265557619.1">
    <property type="nucleotide sequence ID" value="NZ_CP092471.1"/>
</dbReference>
<protein>
    <submittedName>
        <fullName evidence="1">Uncharacterized protein</fullName>
    </submittedName>
</protein>
<dbReference type="EMBL" id="CP092471">
    <property type="protein sequence ID" value="UVI38451.1"/>
    <property type="molecule type" value="Genomic_DNA"/>
</dbReference>